<dbReference type="SMART" id="SM00822">
    <property type="entry name" value="PKS_KR"/>
    <property type="match status" value="1"/>
</dbReference>
<dbReference type="Proteomes" id="UP000255467">
    <property type="component" value="Unassembled WGS sequence"/>
</dbReference>
<accession>A0A379JJ23</accession>
<dbReference type="Pfam" id="PF08242">
    <property type="entry name" value="Methyltransf_12"/>
    <property type="match status" value="1"/>
</dbReference>
<gene>
    <name evidence="4" type="ORF">NCTC1934_05903</name>
</gene>
<dbReference type="Gene3D" id="3.40.50.720">
    <property type="entry name" value="NAD(P)-binding Rossmann-like Domain"/>
    <property type="match status" value="1"/>
</dbReference>
<dbReference type="Gene3D" id="3.40.50.150">
    <property type="entry name" value="Vaccinia Virus protein VP39"/>
    <property type="match status" value="1"/>
</dbReference>
<dbReference type="InterPro" id="IPR002347">
    <property type="entry name" value="SDR_fam"/>
</dbReference>
<organism evidence="4 5">
    <name type="scientific">Nocardia otitidiscaviarum</name>
    <dbReference type="NCBI Taxonomy" id="1823"/>
    <lineage>
        <taxon>Bacteria</taxon>
        <taxon>Bacillati</taxon>
        <taxon>Actinomycetota</taxon>
        <taxon>Actinomycetes</taxon>
        <taxon>Mycobacteriales</taxon>
        <taxon>Nocardiaceae</taxon>
        <taxon>Nocardia</taxon>
    </lineage>
</organism>
<evidence type="ECO:0000256" key="1">
    <source>
        <dbReference type="ARBA" id="ARBA00006484"/>
    </source>
</evidence>
<protein>
    <submittedName>
        <fullName evidence="4">Uncharacterized oxidoreductase SAV2478</fullName>
        <ecNumber evidence="4">1.-.-.-</ecNumber>
    </submittedName>
</protein>
<evidence type="ECO:0000259" key="3">
    <source>
        <dbReference type="SMART" id="SM00822"/>
    </source>
</evidence>
<dbReference type="PRINTS" id="PR00081">
    <property type="entry name" value="GDHRDH"/>
</dbReference>
<dbReference type="SUPFAM" id="SSF51735">
    <property type="entry name" value="NAD(P)-binding Rossmann-fold domains"/>
    <property type="match status" value="1"/>
</dbReference>
<dbReference type="OrthoDB" id="5242868at2"/>
<dbReference type="RefSeq" id="WP_051037275.1">
    <property type="nucleotide sequence ID" value="NZ_UGRY01000005.1"/>
</dbReference>
<name>A0A379JJ23_9NOCA</name>
<dbReference type="PANTHER" id="PTHR43391:SF86">
    <property type="entry name" value="SHORT-CHAIN DEHYDROGENASE_REDUCTASE FAMILY PROTEIN"/>
    <property type="match status" value="1"/>
</dbReference>
<dbReference type="AlphaFoldDB" id="A0A379JJ23"/>
<keyword evidence="5" id="KW-1185">Reference proteome</keyword>
<dbReference type="STRING" id="1406858.GCA_000710895_04569"/>
<feature type="domain" description="Ketoreductase" evidence="3">
    <location>
        <begin position="6"/>
        <end position="178"/>
    </location>
</feature>
<comment type="similarity">
    <text evidence="1">Belongs to the short-chain dehydrogenases/reductases (SDR) family.</text>
</comment>
<dbReference type="InterPro" id="IPR036291">
    <property type="entry name" value="NAD(P)-bd_dom_sf"/>
</dbReference>
<dbReference type="InterPro" id="IPR057326">
    <property type="entry name" value="KR_dom"/>
</dbReference>
<dbReference type="EC" id="1.-.-.-" evidence="4"/>
<dbReference type="InterPro" id="IPR013217">
    <property type="entry name" value="Methyltransf_12"/>
</dbReference>
<reference evidence="4 5" key="1">
    <citation type="submission" date="2018-06" db="EMBL/GenBank/DDBJ databases">
        <authorList>
            <consortium name="Pathogen Informatics"/>
            <person name="Doyle S."/>
        </authorList>
    </citation>
    <scope>NUCLEOTIDE SEQUENCE [LARGE SCALE GENOMIC DNA]</scope>
    <source>
        <strain evidence="4 5">NCTC1934</strain>
    </source>
</reference>
<evidence type="ECO:0000256" key="2">
    <source>
        <dbReference type="ARBA" id="ARBA00023002"/>
    </source>
</evidence>
<dbReference type="PANTHER" id="PTHR43391">
    <property type="entry name" value="RETINOL DEHYDROGENASE-RELATED"/>
    <property type="match status" value="1"/>
</dbReference>
<dbReference type="GO" id="GO:0016491">
    <property type="term" value="F:oxidoreductase activity"/>
    <property type="evidence" value="ECO:0007669"/>
    <property type="project" value="UniProtKB-KW"/>
</dbReference>
<proteinExistence type="inferred from homology"/>
<dbReference type="InterPro" id="IPR029063">
    <property type="entry name" value="SAM-dependent_MTases_sf"/>
</dbReference>
<sequence length="551" mass="58662">MKEQPGVVLITGAGSGIGLATGKLLSECGFRVVGADVEVPERSPFPIAAVDVRDEDAVRLWVDDAVERHRTVRAVIACAGYGLAGAVEETTPTEAAALLDVNAIGTARVARAVLPVLRRQGSGRIVVVGSGAAGVAQPFGGWYSASKAAVEKLGEALRMEAAPFGIEVVTLIPGWTRTGILAAARHGGDELSVYRAVSAEVARRTAEHLANGQDPVVVAAAVLRALTRRRPRAVYRVGRDVRSSFWARRLLPAGLYARLVRDYYGLTGTAADHSALAALPPFVHPITREPLREDDTGALVTAAGEVGLRPVDTRLRLYADATADTYTGREIASEKVRFAYRIYSKAYPIVATLVFWIVWSGKLGVLGRFYGGQLAAAAERGAAFVDIGVGDGSLTTFAIRSARVRTLPPLLFVDLSPDMLRKNAKRFRRVPGAVSLIQDVNTLGLEPGSVRALGCYGALHVFPEPQLALKHMATLLADDGELSLSVLTSPGVPWKDRLIERFVGTNTITSNFTADQVLELVAGAGLEPVQTIRNGHQLLLRVRPATEAAPA</sequence>
<evidence type="ECO:0000313" key="5">
    <source>
        <dbReference type="Proteomes" id="UP000255467"/>
    </source>
</evidence>
<evidence type="ECO:0000313" key="4">
    <source>
        <dbReference type="EMBL" id="SUD48567.1"/>
    </source>
</evidence>
<dbReference type="GO" id="GO:0005829">
    <property type="term" value="C:cytosol"/>
    <property type="evidence" value="ECO:0007669"/>
    <property type="project" value="TreeGrafter"/>
</dbReference>
<keyword evidence="2 4" id="KW-0560">Oxidoreductase</keyword>
<dbReference type="EMBL" id="UGRY01000005">
    <property type="protein sequence ID" value="SUD48567.1"/>
    <property type="molecule type" value="Genomic_DNA"/>
</dbReference>
<dbReference type="SUPFAM" id="SSF53335">
    <property type="entry name" value="S-adenosyl-L-methionine-dependent methyltransferases"/>
    <property type="match status" value="1"/>
</dbReference>
<dbReference type="Pfam" id="PF00106">
    <property type="entry name" value="adh_short"/>
    <property type="match status" value="1"/>
</dbReference>